<dbReference type="InterPro" id="IPR002937">
    <property type="entry name" value="Amino_oxidase"/>
</dbReference>
<feature type="compositionally biased region" description="Basic and acidic residues" evidence="9">
    <location>
        <begin position="84"/>
        <end position="104"/>
    </location>
</feature>
<evidence type="ECO:0000256" key="5">
    <source>
        <dbReference type="ARBA" id="ARBA00022771"/>
    </source>
</evidence>
<keyword evidence="5" id="KW-0863">Zinc-finger</keyword>
<dbReference type="InterPro" id="IPR036188">
    <property type="entry name" value="FAD/NAD-bd_sf"/>
</dbReference>
<dbReference type="Gene3D" id="3.30.40.100">
    <property type="match status" value="1"/>
</dbReference>
<dbReference type="KEGG" id="lak:106166816"/>
<feature type="domain" description="SWIRM" evidence="10">
    <location>
        <begin position="480"/>
        <end position="578"/>
    </location>
</feature>
<dbReference type="Gene3D" id="3.50.50.60">
    <property type="entry name" value="FAD/NAD(P)-binding domain"/>
    <property type="match status" value="1"/>
</dbReference>
<dbReference type="SUPFAM" id="SSF51905">
    <property type="entry name" value="FAD/NAD(P)-binding domain"/>
    <property type="match status" value="1"/>
</dbReference>
<feature type="compositionally biased region" description="Low complexity" evidence="9">
    <location>
        <begin position="437"/>
        <end position="458"/>
    </location>
</feature>
<feature type="compositionally biased region" description="Low complexity" evidence="9">
    <location>
        <begin position="54"/>
        <end position="65"/>
    </location>
</feature>
<evidence type="ECO:0000256" key="3">
    <source>
        <dbReference type="ARBA" id="ARBA00022630"/>
    </source>
</evidence>
<evidence type="ECO:0000256" key="9">
    <source>
        <dbReference type="SAM" id="MobiDB-lite"/>
    </source>
</evidence>
<reference evidence="13" key="1">
    <citation type="submission" date="2025-08" db="UniProtKB">
        <authorList>
            <consortium name="RefSeq"/>
        </authorList>
    </citation>
    <scope>IDENTIFICATION</scope>
    <source>
        <tissue evidence="13">Gonads</tissue>
    </source>
</reference>
<evidence type="ECO:0000259" key="10">
    <source>
        <dbReference type="PROSITE" id="PS50934"/>
    </source>
</evidence>
<dbReference type="InterPro" id="IPR009057">
    <property type="entry name" value="Homeodomain-like_sf"/>
</dbReference>
<dbReference type="Proteomes" id="UP000085678">
    <property type="component" value="Unplaced"/>
</dbReference>
<evidence type="ECO:0000313" key="13">
    <source>
        <dbReference type="RefSeq" id="XP_013400926.1"/>
    </source>
</evidence>
<keyword evidence="8" id="KW-0560">Oxidoreductase</keyword>
<dbReference type="InterPro" id="IPR007526">
    <property type="entry name" value="SWIRM"/>
</dbReference>
<name>A0A1S3ISL1_LINAN</name>
<evidence type="ECO:0000256" key="7">
    <source>
        <dbReference type="ARBA" id="ARBA00022833"/>
    </source>
</evidence>
<keyword evidence="12" id="KW-1185">Reference proteome</keyword>
<keyword evidence="7" id="KW-0862">Zinc</keyword>
<feature type="compositionally biased region" description="Basic and acidic residues" evidence="9">
    <location>
        <begin position="223"/>
        <end position="233"/>
    </location>
</feature>
<dbReference type="PANTHER" id="PTHR10742:SF410">
    <property type="entry name" value="LYSINE-SPECIFIC HISTONE DEMETHYLASE 2"/>
    <property type="match status" value="1"/>
</dbReference>
<dbReference type="Pfam" id="PF07496">
    <property type="entry name" value="zf-CW"/>
    <property type="match status" value="1"/>
</dbReference>
<dbReference type="AlphaFoldDB" id="A0A1S3ISL1"/>
<feature type="compositionally biased region" description="Polar residues" evidence="9">
    <location>
        <begin position="141"/>
        <end position="160"/>
    </location>
</feature>
<keyword evidence="3" id="KW-0285">Flavoprotein</keyword>
<dbReference type="PROSITE" id="PS51050">
    <property type="entry name" value="ZF_CW"/>
    <property type="match status" value="1"/>
</dbReference>
<feature type="compositionally biased region" description="Low complexity" evidence="9">
    <location>
        <begin position="200"/>
        <end position="213"/>
    </location>
</feature>
<evidence type="ECO:0000259" key="11">
    <source>
        <dbReference type="PROSITE" id="PS51050"/>
    </source>
</evidence>
<comment type="similarity">
    <text evidence="2">Belongs to the flavin monoamine oxidase family.</text>
</comment>
<evidence type="ECO:0000313" key="12">
    <source>
        <dbReference type="Proteomes" id="UP000085678"/>
    </source>
</evidence>
<dbReference type="Gene3D" id="1.10.10.10">
    <property type="entry name" value="Winged helix-like DNA-binding domain superfamily/Winged helix DNA-binding domain"/>
    <property type="match status" value="1"/>
</dbReference>
<dbReference type="InterPro" id="IPR011124">
    <property type="entry name" value="Znf_CW"/>
</dbReference>
<accession>A0A1S3ISL1</accession>
<gene>
    <name evidence="13" type="primary">LOC106166816</name>
</gene>
<dbReference type="RefSeq" id="XP_013400926.1">
    <property type="nucleotide sequence ID" value="XM_013545472.1"/>
</dbReference>
<sequence length="715" mass="79175">MSEQQAGGSSGRVRKKSRKLLEAEEDNLETMKSPPAKRQRKSLEDGRTSEKTGQPSPSDSPQKSKSGTKNVIKVKSKPKPLSVDNKEGEKEPGKTPRGKTDTKVTTKNKPKASVAMAAPKHQQKSQKVASVSEEQPKKDQPTSAHNQAPSVPGSETSTENLELKSKAFEKSINTKPRIAEPAVGDDVGEIPVKTKKRSKVTQPSPSVSTPSPTGLARKREKKIKAPDSPDMEGHKKLKKCEKAGCPASFIICFSNASEKCARNGYTSRWYHMSPGEHFCNDCFDYFYRSHKGGYEDFTKWKRFWSTNGKTEASLKVYMADQCLPYWVRCNRCSKWRQLGSHCDFTTELVKKFECGMNGQGVKKEGNAACDVLEDKRVSEVFEPGWISTLWNPPYLVNSPAAPFLTEYYPDGVGMSASSTQNKSMNGKRKKGLKKQGSSDSESSETSSEESSLNSSGQSKTDPTGHDIPGLSPYLRPFYQPEEQRTACTMRPDVMDDQEVQEFPDFAAAQHMYLGIRNLVIAMWNLNIKEWLTAEKCAPYLLCRGLVRIRCYQELSRVIQHLTRVGWINFGIISPPQDLSVLPDRHKPEVIVIGAGAAGLGAAKQLKNFAAKVCILEAADRIGGRVWDDRSLGVCAGRGAMLVNGCINNPICVMCEQAGIKLHPISPTCDLIDESGKQIDGSTDKRIDFHFNALLDIIAEWRKERDSHKDCSLLGV</sequence>
<evidence type="ECO:0000256" key="2">
    <source>
        <dbReference type="ARBA" id="ARBA00005995"/>
    </source>
</evidence>
<dbReference type="Pfam" id="PF01593">
    <property type="entry name" value="Amino_oxidase"/>
    <property type="match status" value="1"/>
</dbReference>
<dbReference type="InParanoid" id="A0A1S3ISL1"/>
<keyword evidence="4" id="KW-0479">Metal-binding</keyword>
<feature type="region of interest" description="Disordered" evidence="9">
    <location>
        <begin position="1"/>
        <end position="233"/>
    </location>
</feature>
<dbReference type="Pfam" id="PF04433">
    <property type="entry name" value="SWIRM"/>
    <property type="match status" value="1"/>
</dbReference>
<dbReference type="STRING" id="7574.A0A1S3ISL1"/>
<dbReference type="GO" id="GO:0140682">
    <property type="term" value="F:FAD-dependent H3K4me/H3K4me3 demethylase activity"/>
    <property type="evidence" value="ECO:0007669"/>
    <property type="project" value="UniProtKB-ARBA"/>
</dbReference>
<evidence type="ECO:0000256" key="4">
    <source>
        <dbReference type="ARBA" id="ARBA00022723"/>
    </source>
</evidence>
<keyword evidence="6" id="KW-0274">FAD</keyword>
<organism evidence="12 13">
    <name type="scientific">Lingula anatina</name>
    <name type="common">Brachiopod</name>
    <name type="synonym">Lingula unguis</name>
    <dbReference type="NCBI Taxonomy" id="7574"/>
    <lineage>
        <taxon>Eukaryota</taxon>
        <taxon>Metazoa</taxon>
        <taxon>Spiralia</taxon>
        <taxon>Lophotrochozoa</taxon>
        <taxon>Brachiopoda</taxon>
        <taxon>Linguliformea</taxon>
        <taxon>Lingulata</taxon>
        <taxon>Lingulida</taxon>
        <taxon>Linguloidea</taxon>
        <taxon>Lingulidae</taxon>
        <taxon>Lingula</taxon>
    </lineage>
</organism>
<evidence type="ECO:0000256" key="1">
    <source>
        <dbReference type="ARBA" id="ARBA00001974"/>
    </source>
</evidence>
<evidence type="ECO:0000256" key="8">
    <source>
        <dbReference type="ARBA" id="ARBA00023002"/>
    </source>
</evidence>
<feature type="domain" description="CW-type" evidence="11">
    <location>
        <begin position="320"/>
        <end position="377"/>
    </location>
</feature>
<dbReference type="InterPro" id="IPR036388">
    <property type="entry name" value="WH-like_DNA-bd_sf"/>
</dbReference>
<dbReference type="GeneID" id="106166816"/>
<dbReference type="SUPFAM" id="SSF46689">
    <property type="entry name" value="Homeodomain-like"/>
    <property type="match status" value="1"/>
</dbReference>
<proteinExistence type="inferred from homology"/>
<dbReference type="PROSITE" id="PS50934">
    <property type="entry name" value="SWIRM"/>
    <property type="match status" value="1"/>
</dbReference>
<comment type="cofactor">
    <cofactor evidence="1">
        <name>FAD</name>
        <dbReference type="ChEBI" id="CHEBI:57692"/>
    </cofactor>
</comment>
<dbReference type="OrthoDB" id="2219495at2759"/>
<dbReference type="GO" id="GO:0008270">
    <property type="term" value="F:zinc ion binding"/>
    <property type="evidence" value="ECO:0007669"/>
    <property type="project" value="UniProtKB-KW"/>
</dbReference>
<feature type="compositionally biased region" description="Basic and acidic residues" evidence="9">
    <location>
        <begin position="41"/>
        <end position="50"/>
    </location>
</feature>
<dbReference type="PANTHER" id="PTHR10742">
    <property type="entry name" value="FLAVIN MONOAMINE OXIDASE"/>
    <property type="match status" value="1"/>
</dbReference>
<evidence type="ECO:0000256" key="6">
    <source>
        <dbReference type="ARBA" id="ARBA00022827"/>
    </source>
</evidence>
<feature type="region of interest" description="Disordered" evidence="9">
    <location>
        <begin position="417"/>
        <end position="472"/>
    </location>
</feature>
<protein>
    <submittedName>
        <fullName evidence="13">Lysine-specific histone demethylase 1B</fullName>
    </submittedName>
</protein>
<dbReference type="InterPro" id="IPR050281">
    <property type="entry name" value="Flavin_monoamine_oxidase"/>
</dbReference>